<proteinExistence type="predicted"/>
<organism evidence="2 3">
    <name type="scientific">Jiella pelagia</name>
    <dbReference type="NCBI Taxonomy" id="2986949"/>
    <lineage>
        <taxon>Bacteria</taxon>
        <taxon>Pseudomonadati</taxon>
        <taxon>Pseudomonadota</taxon>
        <taxon>Alphaproteobacteria</taxon>
        <taxon>Hyphomicrobiales</taxon>
        <taxon>Aurantimonadaceae</taxon>
        <taxon>Jiella</taxon>
    </lineage>
</organism>
<keyword evidence="3" id="KW-1185">Reference proteome</keyword>
<sequence>MTVGEGVPAAEVYDGGLPDRLSPSHGSSLLRATMLLAGVFVAVALVLVTIADRGTADRFAAGPDLDMMTTGSIEAAPRQYTVRRSVLQAPGSAPCILFANGGHRGAC</sequence>
<dbReference type="RefSeq" id="WP_268883161.1">
    <property type="nucleotide sequence ID" value="NZ_CP114029.1"/>
</dbReference>
<reference evidence="2" key="1">
    <citation type="submission" date="2022-12" db="EMBL/GenBank/DDBJ databases">
        <title>Jiella pelagia sp. nov., isolated from phosphonate enriched culture of Northwest Pacific surface seawater.</title>
        <authorList>
            <person name="Shin D.Y."/>
            <person name="Hwang C.Y."/>
        </authorList>
    </citation>
    <scope>NUCLEOTIDE SEQUENCE</scope>
    <source>
        <strain evidence="2">HL-NP1</strain>
    </source>
</reference>
<keyword evidence="1" id="KW-1133">Transmembrane helix</keyword>
<gene>
    <name evidence="2" type="ORF">OH818_11920</name>
</gene>
<keyword evidence="1" id="KW-0472">Membrane</keyword>
<protein>
    <submittedName>
        <fullName evidence="2">Uncharacterized protein</fullName>
    </submittedName>
</protein>
<accession>A0ABY7C3Q2</accession>
<dbReference type="Proteomes" id="UP001164020">
    <property type="component" value="Chromosome"/>
</dbReference>
<dbReference type="EMBL" id="CP114029">
    <property type="protein sequence ID" value="WAP70653.1"/>
    <property type="molecule type" value="Genomic_DNA"/>
</dbReference>
<evidence type="ECO:0000313" key="3">
    <source>
        <dbReference type="Proteomes" id="UP001164020"/>
    </source>
</evidence>
<keyword evidence="1" id="KW-0812">Transmembrane</keyword>
<name>A0ABY7C3Q2_9HYPH</name>
<evidence type="ECO:0000313" key="2">
    <source>
        <dbReference type="EMBL" id="WAP70653.1"/>
    </source>
</evidence>
<feature type="transmembrane region" description="Helical" evidence="1">
    <location>
        <begin position="29"/>
        <end position="50"/>
    </location>
</feature>
<evidence type="ECO:0000256" key="1">
    <source>
        <dbReference type="SAM" id="Phobius"/>
    </source>
</evidence>